<reference evidence="10" key="1">
    <citation type="submission" date="2021-12" db="EMBL/GenBank/DDBJ databases">
        <title>Discovery of the Pendulisporaceae a myxobacterial family with distinct sporulation behavior and unique specialized metabolism.</title>
        <authorList>
            <person name="Garcia R."/>
            <person name="Popoff A."/>
            <person name="Bader C.D."/>
            <person name="Loehr J."/>
            <person name="Walesch S."/>
            <person name="Walt C."/>
            <person name="Boldt J."/>
            <person name="Bunk B."/>
            <person name="Haeckl F.J.F.P.J."/>
            <person name="Gunesch A.P."/>
            <person name="Birkelbach J."/>
            <person name="Nuebel U."/>
            <person name="Pietschmann T."/>
            <person name="Bach T."/>
            <person name="Mueller R."/>
        </authorList>
    </citation>
    <scope>NUCLEOTIDE SEQUENCE</scope>
    <source>
        <strain evidence="10">MSr11367</strain>
    </source>
</reference>
<dbReference type="CDD" id="cd16260">
    <property type="entry name" value="EF4_III"/>
    <property type="match status" value="1"/>
</dbReference>
<comment type="catalytic activity">
    <reaction evidence="8">
        <text>GTP + H2O = GDP + phosphate + H(+)</text>
        <dbReference type="Rhea" id="RHEA:19669"/>
        <dbReference type="ChEBI" id="CHEBI:15377"/>
        <dbReference type="ChEBI" id="CHEBI:15378"/>
        <dbReference type="ChEBI" id="CHEBI:37565"/>
        <dbReference type="ChEBI" id="CHEBI:43474"/>
        <dbReference type="ChEBI" id="CHEBI:58189"/>
        <dbReference type="EC" id="3.6.5.n1"/>
    </reaction>
</comment>
<feature type="binding site" evidence="8">
    <location>
        <begin position="18"/>
        <end position="23"/>
    </location>
    <ligand>
        <name>GTP</name>
        <dbReference type="ChEBI" id="CHEBI:37565"/>
    </ligand>
</feature>
<evidence type="ECO:0000313" key="11">
    <source>
        <dbReference type="Proteomes" id="UP001374803"/>
    </source>
</evidence>
<keyword evidence="10" id="KW-0251">Elongation factor</keyword>
<dbReference type="Gene3D" id="3.30.70.870">
    <property type="entry name" value="Elongation Factor G (Translational Gtpase), domain 3"/>
    <property type="match status" value="1"/>
</dbReference>
<dbReference type="InterPro" id="IPR009000">
    <property type="entry name" value="Transl_B-barrel_sf"/>
</dbReference>
<dbReference type="PROSITE" id="PS00301">
    <property type="entry name" value="G_TR_1"/>
    <property type="match status" value="1"/>
</dbReference>
<dbReference type="InterPro" id="IPR035647">
    <property type="entry name" value="EFG_III/V"/>
</dbReference>
<dbReference type="PROSITE" id="PS51722">
    <property type="entry name" value="G_TR_2"/>
    <property type="match status" value="1"/>
</dbReference>
<dbReference type="PANTHER" id="PTHR43512:SF4">
    <property type="entry name" value="TRANSLATION FACTOR GUF1 HOMOLOG, CHLOROPLASTIC"/>
    <property type="match status" value="1"/>
</dbReference>
<evidence type="ECO:0000256" key="3">
    <source>
        <dbReference type="ARBA" id="ARBA00022741"/>
    </source>
</evidence>
<dbReference type="SUPFAM" id="SSF52540">
    <property type="entry name" value="P-loop containing nucleoside triphosphate hydrolases"/>
    <property type="match status" value="1"/>
</dbReference>
<dbReference type="Gene3D" id="2.40.30.10">
    <property type="entry name" value="Translation factors"/>
    <property type="match status" value="1"/>
</dbReference>
<feature type="domain" description="Tr-type G" evidence="9">
    <location>
        <begin position="6"/>
        <end position="188"/>
    </location>
</feature>
<evidence type="ECO:0000256" key="2">
    <source>
        <dbReference type="ARBA" id="ARBA00022475"/>
    </source>
</evidence>
<evidence type="ECO:0000259" key="9">
    <source>
        <dbReference type="PROSITE" id="PS51722"/>
    </source>
</evidence>
<dbReference type="InterPro" id="IPR027417">
    <property type="entry name" value="P-loop_NTPase"/>
</dbReference>
<dbReference type="Pfam" id="PF06421">
    <property type="entry name" value="LepA_C"/>
    <property type="match status" value="1"/>
</dbReference>
<dbReference type="PRINTS" id="PR00315">
    <property type="entry name" value="ELONGATNFCT"/>
</dbReference>
<comment type="function">
    <text evidence="8">Required for accurate and efficient protein synthesis under certain stress conditions. May act as a fidelity factor of the translation reaction, by catalyzing a one-codon backward translocation of tRNAs on improperly translocated ribosomes. Back-translocation proceeds from a post-translocation (POST) complex to a pre-translocation (PRE) complex, thus giving elongation factor G a second chance to translocate the tRNAs correctly. Binds to ribosomes in a GTP-dependent manner.</text>
</comment>
<feature type="binding site" evidence="8">
    <location>
        <begin position="135"/>
        <end position="138"/>
    </location>
    <ligand>
        <name>GTP</name>
        <dbReference type="ChEBI" id="CHEBI:37565"/>
    </ligand>
</feature>
<dbReference type="Pfam" id="PF00679">
    <property type="entry name" value="EFG_C"/>
    <property type="match status" value="1"/>
</dbReference>
<dbReference type="InterPro" id="IPR035654">
    <property type="entry name" value="LepA_IV"/>
</dbReference>
<keyword evidence="7 8" id="KW-0472">Membrane</keyword>
<dbReference type="Pfam" id="PF00009">
    <property type="entry name" value="GTP_EFTU"/>
    <property type="match status" value="1"/>
</dbReference>
<keyword evidence="2 8" id="KW-1003">Cell membrane</keyword>
<dbReference type="EMBL" id="CP089983">
    <property type="protein sequence ID" value="WXB09102.1"/>
    <property type="molecule type" value="Genomic_DNA"/>
</dbReference>
<evidence type="ECO:0000256" key="7">
    <source>
        <dbReference type="ARBA" id="ARBA00023136"/>
    </source>
</evidence>
<organism evidence="10 11">
    <name type="scientific">Pendulispora rubella</name>
    <dbReference type="NCBI Taxonomy" id="2741070"/>
    <lineage>
        <taxon>Bacteria</taxon>
        <taxon>Pseudomonadati</taxon>
        <taxon>Myxococcota</taxon>
        <taxon>Myxococcia</taxon>
        <taxon>Myxococcales</taxon>
        <taxon>Sorangiineae</taxon>
        <taxon>Pendulisporaceae</taxon>
        <taxon>Pendulispora</taxon>
    </lineage>
</organism>
<keyword evidence="4 8" id="KW-0378">Hydrolase</keyword>
<dbReference type="GO" id="GO:0003746">
    <property type="term" value="F:translation elongation factor activity"/>
    <property type="evidence" value="ECO:0007669"/>
    <property type="project" value="UniProtKB-KW"/>
</dbReference>
<dbReference type="Gene3D" id="3.40.50.300">
    <property type="entry name" value="P-loop containing nucleotide triphosphate hydrolases"/>
    <property type="match status" value="1"/>
</dbReference>
<evidence type="ECO:0000313" key="10">
    <source>
        <dbReference type="EMBL" id="WXB09102.1"/>
    </source>
</evidence>
<evidence type="ECO:0000256" key="6">
    <source>
        <dbReference type="ARBA" id="ARBA00023134"/>
    </source>
</evidence>
<dbReference type="CDD" id="cd03699">
    <property type="entry name" value="EF4_II"/>
    <property type="match status" value="1"/>
</dbReference>
<evidence type="ECO:0000256" key="1">
    <source>
        <dbReference type="ARBA" id="ARBA00005454"/>
    </source>
</evidence>
<dbReference type="InterPro" id="IPR000640">
    <property type="entry name" value="EFG_V-like"/>
</dbReference>
<dbReference type="CDD" id="cd01890">
    <property type="entry name" value="LepA"/>
    <property type="match status" value="1"/>
</dbReference>
<dbReference type="RefSeq" id="WP_394838775.1">
    <property type="nucleotide sequence ID" value="NZ_CP089929.1"/>
</dbReference>
<dbReference type="SUPFAM" id="SSF50447">
    <property type="entry name" value="Translation proteins"/>
    <property type="match status" value="1"/>
</dbReference>
<comment type="similarity">
    <text evidence="1 8">Belongs to the TRAFAC class translation factor GTPase superfamily. Classic translation factor GTPase family. LepA subfamily.</text>
</comment>
<dbReference type="CDD" id="cd03709">
    <property type="entry name" value="lepA_C"/>
    <property type="match status" value="1"/>
</dbReference>
<dbReference type="InterPro" id="IPR000795">
    <property type="entry name" value="T_Tr_GTP-bd_dom"/>
</dbReference>
<name>A0ABZ2LJU8_9BACT</name>
<sequence>MSTPQEFIRNFSIIAHIDHGKSTLADRILEVTGAVTQREAREQFLDKMDIERERGITIKAQNVRLKYTAKDGTNYQLNLIDTPGHVDFNYEVSRSLSACEGAVLVVDSTQGVEAQTLANVYLAIDQGLEVIPVLNKIDLPSSDVAGTKQQIEDTIGLDCSDALSCSGKTGEGVADILEQIVQKVPPPKGNPDAPLRAIIFDSWYDSYRGAMIMVRVVDGTLRRGDKIRFMATKRDYEVTEVGSFQPFAVALEEIGPGEVGFLAGNIKSVHDTKVGDTVTLAGKPAEVPLPGFKDVKPMVFAGIFPTDSADYPDLRDALEKLHMNDAAFSFEPDSSEALGFGFRCGFLGLLHMEIIQERLEREFNLDLITTAPSVVYNVYKNDGTMVRVENPAKLPSPQYIERIEEPIVKMAIHVPAEFVGGVLALCHDKRGVQKALTYSSSDRVIVTYELPFGEVLFDFHDKLKSISRGYASMDYELIGYNPDTLVKVDILVNGDPLDALSIIVHRERAAVRGRGLAEKLKEFVPQQQYEVAIQAAIGGKIIARETVRALRKDVTAKCYGGDISRKRKLLEKQKEGKKRMKQVGSVEIPQKAFLAILKVD</sequence>
<evidence type="ECO:0000256" key="8">
    <source>
        <dbReference type="HAMAP-Rule" id="MF_00071"/>
    </source>
</evidence>
<keyword evidence="5 8" id="KW-0648">Protein biosynthesis</keyword>
<evidence type="ECO:0000256" key="4">
    <source>
        <dbReference type="ARBA" id="ARBA00022801"/>
    </source>
</evidence>
<dbReference type="InterPro" id="IPR013842">
    <property type="entry name" value="LepA_CTD"/>
</dbReference>
<dbReference type="InterPro" id="IPR041095">
    <property type="entry name" value="EFG_II"/>
</dbReference>
<keyword evidence="6 8" id="KW-0342">GTP-binding</keyword>
<dbReference type="InterPro" id="IPR031157">
    <property type="entry name" value="G_TR_CS"/>
</dbReference>
<accession>A0ABZ2LJU8</accession>
<dbReference type="HAMAP" id="MF_00071">
    <property type="entry name" value="LepA"/>
    <property type="match status" value="1"/>
</dbReference>
<proteinExistence type="inferred from homology"/>
<dbReference type="Gene3D" id="3.30.70.240">
    <property type="match status" value="1"/>
</dbReference>
<gene>
    <name evidence="8 10" type="primary">lepA</name>
    <name evidence="10" type="ORF">LVJ94_17935</name>
</gene>
<dbReference type="InterPro" id="IPR005225">
    <property type="entry name" value="Small_GTP-bd"/>
</dbReference>
<dbReference type="InterPro" id="IPR006297">
    <property type="entry name" value="EF-4"/>
</dbReference>
<dbReference type="EC" id="3.6.5.n1" evidence="8"/>
<dbReference type="Pfam" id="PF03144">
    <property type="entry name" value="GTP_EFTU_D2"/>
    <property type="match status" value="1"/>
</dbReference>
<evidence type="ECO:0000256" key="5">
    <source>
        <dbReference type="ARBA" id="ARBA00022917"/>
    </source>
</evidence>
<dbReference type="Proteomes" id="UP001374803">
    <property type="component" value="Chromosome"/>
</dbReference>
<dbReference type="PANTHER" id="PTHR43512">
    <property type="entry name" value="TRANSLATION FACTOR GUF1-RELATED"/>
    <property type="match status" value="1"/>
</dbReference>
<keyword evidence="11" id="KW-1185">Reference proteome</keyword>
<comment type="subcellular location">
    <subcellularLocation>
        <location evidence="8">Cell membrane</location>
        <topology evidence="8">Peripheral membrane protein</topology>
        <orientation evidence="8">Cytoplasmic side</orientation>
    </subcellularLocation>
</comment>
<protein>
    <recommendedName>
        <fullName evidence="8">Elongation factor 4</fullName>
        <shortName evidence="8">EF-4</shortName>
        <ecNumber evidence="8">3.6.5.n1</ecNumber>
    </recommendedName>
    <alternativeName>
        <fullName evidence="8">Ribosomal back-translocase LepA</fullName>
    </alternativeName>
</protein>
<dbReference type="NCBIfam" id="TIGR00231">
    <property type="entry name" value="small_GTP"/>
    <property type="match status" value="1"/>
</dbReference>
<dbReference type="SUPFAM" id="SSF54980">
    <property type="entry name" value="EF-G C-terminal domain-like"/>
    <property type="match status" value="2"/>
</dbReference>
<dbReference type="NCBIfam" id="TIGR01393">
    <property type="entry name" value="lepA"/>
    <property type="match status" value="1"/>
</dbReference>
<keyword evidence="3 8" id="KW-0547">Nucleotide-binding</keyword>
<dbReference type="Pfam" id="PF14492">
    <property type="entry name" value="EFG_III"/>
    <property type="match status" value="1"/>
</dbReference>
<dbReference type="GO" id="GO:0016787">
    <property type="term" value="F:hydrolase activity"/>
    <property type="evidence" value="ECO:0007669"/>
    <property type="project" value="UniProtKB-KW"/>
</dbReference>
<dbReference type="InterPro" id="IPR038363">
    <property type="entry name" value="LepA_C_sf"/>
</dbReference>
<dbReference type="InterPro" id="IPR004161">
    <property type="entry name" value="EFTu-like_2"/>
</dbReference>
<dbReference type="Gene3D" id="3.30.70.2570">
    <property type="entry name" value="Elongation factor 4, C-terminal domain"/>
    <property type="match status" value="1"/>
</dbReference>